<dbReference type="OrthoDB" id="5458825at2"/>
<dbReference type="RefSeq" id="WP_089274989.1">
    <property type="nucleotide sequence ID" value="NZ_FZOC01000006.1"/>
</dbReference>
<dbReference type="AlphaFoldDB" id="A0A239BU05"/>
<protein>
    <submittedName>
        <fullName evidence="1">Methyltransferase domain-containing protein</fullName>
    </submittedName>
</protein>
<accession>A0A239BU05</accession>
<proteinExistence type="predicted"/>
<dbReference type="GO" id="GO:0032259">
    <property type="term" value="P:methylation"/>
    <property type="evidence" value="ECO:0007669"/>
    <property type="project" value="UniProtKB-KW"/>
</dbReference>
<keyword evidence="1" id="KW-0808">Transferase</keyword>
<sequence>MIEARTLAQILPQAENTPVSLLDWRQSYGGILLEEMAALLKVARVINPSLAFEIGTFQGETTLQLAVNCRAEIHTLDLSPAGHPGHDAAGRPSDPELDVYPDVPGERFASYSGPSRIVQHYGDSRTFDYSPFARRAQLVFVDGCHHEEFAASDSEHALRLAAPGGAVLWHDYADYAPGVMRALDRLAERVRLWRIAGTSLVLHLA</sequence>
<reference evidence="1 2" key="1">
    <citation type="submission" date="2017-06" db="EMBL/GenBank/DDBJ databases">
        <authorList>
            <person name="Kim H.J."/>
            <person name="Triplett B.A."/>
        </authorList>
    </citation>
    <scope>NUCLEOTIDE SEQUENCE [LARGE SCALE GENOMIC DNA]</scope>
    <source>
        <strain evidence="1 2">DSM 13116</strain>
    </source>
</reference>
<gene>
    <name evidence="1" type="ORF">SAMN04488503_2788</name>
</gene>
<evidence type="ECO:0000313" key="2">
    <source>
        <dbReference type="Proteomes" id="UP000198324"/>
    </source>
</evidence>
<keyword evidence="2" id="KW-1185">Reference proteome</keyword>
<dbReference type="InterPro" id="IPR029063">
    <property type="entry name" value="SAM-dependent_MTases_sf"/>
</dbReference>
<dbReference type="Proteomes" id="UP000198324">
    <property type="component" value="Unassembled WGS sequence"/>
</dbReference>
<name>A0A239BU05_9BACT</name>
<evidence type="ECO:0000313" key="1">
    <source>
        <dbReference type="EMBL" id="SNS11139.1"/>
    </source>
</evidence>
<keyword evidence="1" id="KW-0489">Methyltransferase</keyword>
<dbReference type="Pfam" id="PF13578">
    <property type="entry name" value="Methyltransf_24"/>
    <property type="match status" value="1"/>
</dbReference>
<dbReference type="Gene3D" id="3.40.50.150">
    <property type="entry name" value="Vaccinia Virus protein VP39"/>
    <property type="match status" value="1"/>
</dbReference>
<organism evidence="1 2">
    <name type="scientific">Humidesulfovibrio mexicanus</name>
    <dbReference type="NCBI Taxonomy" id="147047"/>
    <lineage>
        <taxon>Bacteria</taxon>
        <taxon>Pseudomonadati</taxon>
        <taxon>Thermodesulfobacteriota</taxon>
        <taxon>Desulfovibrionia</taxon>
        <taxon>Desulfovibrionales</taxon>
        <taxon>Desulfovibrionaceae</taxon>
        <taxon>Humidesulfovibrio</taxon>
    </lineage>
</organism>
<dbReference type="SUPFAM" id="SSF53335">
    <property type="entry name" value="S-adenosyl-L-methionine-dependent methyltransferases"/>
    <property type="match status" value="1"/>
</dbReference>
<dbReference type="GO" id="GO:0008168">
    <property type="term" value="F:methyltransferase activity"/>
    <property type="evidence" value="ECO:0007669"/>
    <property type="project" value="UniProtKB-KW"/>
</dbReference>
<dbReference type="EMBL" id="FZOC01000006">
    <property type="protein sequence ID" value="SNS11139.1"/>
    <property type="molecule type" value="Genomic_DNA"/>
</dbReference>